<gene>
    <name evidence="1" type="ORF">OXH55_00390</name>
</gene>
<comment type="caution">
    <text evidence="1">The sequence shown here is derived from an EMBL/GenBank/DDBJ whole genome shotgun (WGS) entry which is preliminary data.</text>
</comment>
<name>A0ABT4CJ80_9CLOT</name>
<protein>
    <submittedName>
        <fullName evidence="1">Uncharacterized protein</fullName>
    </submittedName>
</protein>
<accession>A0ABT4CJ80</accession>
<dbReference type="RefSeq" id="WP_268047427.1">
    <property type="nucleotide sequence ID" value="NZ_JAPQES010000001.1"/>
</dbReference>
<sequence length="204" mass="23490">MKEVYLNTYNALVNYLNHNNNFESKNKELKSLSVEAHNTSQLLPIDSSLSNFKEEIAVYKDYAFCFISNDSHKILFNYIPLKTLGISKDTEYINKQVAKKIHFVPVSSMLGNIALVDSKEGFINYNVINVHEAFKNYARVNYCKTDLVTQNDLFKNFKIALQSSYPPSSETSKFGYTAKRPNSKHIFNYIFFNNTIVITNYSKA</sequence>
<dbReference type="EMBL" id="JAPQES010000001">
    <property type="protein sequence ID" value="MCY6369102.1"/>
    <property type="molecule type" value="Genomic_DNA"/>
</dbReference>
<evidence type="ECO:0000313" key="1">
    <source>
        <dbReference type="EMBL" id="MCY6369102.1"/>
    </source>
</evidence>
<organism evidence="1 2">
    <name type="scientific">Clostridium ganghwense</name>
    <dbReference type="NCBI Taxonomy" id="312089"/>
    <lineage>
        <taxon>Bacteria</taxon>
        <taxon>Bacillati</taxon>
        <taxon>Bacillota</taxon>
        <taxon>Clostridia</taxon>
        <taxon>Eubacteriales</taxon>
        <taxon>Clostridiaceae</taxon>
        <taxon>Clostridium</taxon>
    </lineage>
</organism>
<dbReference type="Proteomes" id="UP001079657">
    <property type="component" value="Unassembled WGS sequence"/>
</dbReference>
<keyword evidence="2" id="KW-1185">Reference proteome</keyword>
<reference evidence="1" key="1">
    <citation type="submission" date="2022-12" db="EMBL/GenBank/DDBJ databases">
        <authorList>
            <person name="Wang J."/>
        </authorList>
    </citation>
    <scope>NUCLEOTIDE SEQUENCE</scope>
    <source>
        <strain evidence="1">HY-42-06</strain>
    </source>
</reference>
<evidence type="ECO:0000313" key="2">
    <source>
        <dbReference type="Proteomes" id="UP001079657"/>
    </source>
</evidence>
<proteinExistence type="predicted"/>